<evidence type="ECO:0000256" key="1">
    <source>
        <dbReference type="ARBA" id="ARBA00023015"/>
    </source>
</evidence>
<dbReference type="EMBL" id="NCSJ02000105">
    <property type="protein sequence ID" value="RFU30256.1"/>
    <property type="molecule type" value="Genomic_DNA"/>
</dbReference>
<reference evidence="7 8" key="1">
    <citation type="submission" date="2018-05" db="EMBL/GenBank/DDBJ databases">
        <title>Draft genome sequence of Scytalidium lignicola DSM 105466, a ubiquitous saprotrophic fungus.</title>
        <authorList>
            <person name="Buettner E."/>
            <person name="Gebauer A.M."/>
            <person name="Hofrichter M."/>
            <person name="Liers C."/>
            <person name="Kellner H."/>
        </authorList>
    </citation>
    <scope>NUCLEOTIDE SEQUENCE [LARGE SCALE GENOMIC DNA]</scope>
    <source>
        <strain evidence="7 8">DSM 105466</strain>
    </source>
</reference>
<dbReference type="GO" id="GO:0008270">
    <property type="term" value="F:zinc ion binding"/>
    <property type="evidence" value="ECO:0007669"/>
    <property type="project" value="InterPro"/>
</dbReference>
<proteinExistence type="predicted"/>
<evidence type="ECO:0000256" key="4">
    <source>
        <dbReference type="ARBA" id="ARBA00023242"/>
    </source>
</evidence>
<evidence type="ECO:0000256" key="5">
    <source>
        <dbReference type="SAM" id="MobiDB-lite"/>
    </source>
</evidence>
<protein>
    <recommendedName>
        <fullName evidence="6">Xylanolytic transcriptional activator regulatory domain-containing protein</fullName>
    </recommendedName>
</protein>
<dbReference type="GO" id="GO:0006351">
    <property type="term" value="P:DNA-templated transcription"/>
    <property type="evidence" value="ECO:0007669"/>
    <property type="project" value="InterPro"/>
</dbReference>
<evidence type="ECO:0000313" key="8">
    <source>
        <dbReference type="Proteomes" id="UP000258309"/>
    </source>
</evidence>
<dbReference type="AlphaFoldDB" id="A0A3E2H9Y1"/>
<feature type="compositionally biased region" description="Polar residues" evidence="5">
    <location>
        <begin position="149"/>
        <end position="162"/>
    </location>
</feature>
<comment type="caution">
    <text evidence="7">The sequence shown here is derived from an EMBL/GenBank/DDBJ whole genome shotgun (WGS) entry which is preliminary data.</text>
</comment>
<feature type="compositionally biased region" description="Polar residues" evidence="5">
    <location>
        <begin position="675"/>
        <end position="689"/>
    </location>
</feature>
<feature type="region of interest" description="Disordered" evidence="5">
    <location>
        <begin position="668"/>
        <end position="709"/>
    </location>
</feature>
<organism evidence="7 8">
    <name type="scientific">Scytalidium lignicola</name>
    <name type="common">Hyphomycete</name>
    <dbReference type="NCBI Taxonomy" id="5539"/>
    <lineage>
        <taxon>Eukaryota</taxon>
        <taxon>Fungi</taxon>
        <taxon>Dikarya</taxon>
        <taxon>Ascomycota</taxon>
        <taxon>Pezizomycotina</taxon>
        <taxon>Leotiomycetes</taxon>
        <taxon>Leotiomycetes incertae sedis</taxon>
        <taxon>Scytalidium</taxon>
    </lineage>
</organism>
<gene>
    <name evidence="7" type="ORF">B7463_g6097</name>
</gene>
<feature type="compositionally biased region" description="Basic and acidic residues" evidence="5">
    <location>
        <begin position="135"/>
        <end position="145"/>
    </location>
</feature>
<feature type="non-terminal residue" evidence="7">
    <location>
        <position position="1"/>
    </location>
</feature>
<dbReference type="CDD" id="cd12148">
    <property type="entry name" value="fungal_TF_MHR"/>
    <property type="match status" value="1"/>
</dbReference>
<dbReference type="PANTHER" id="PTHR47424:SF3">
    <property type="entry name" value="REGULATORY PROTEIN GAL4"/>
    <property type="match status" value="1"/>
</dbReference>
<feature type="compositionally biased region" description="Polar residues" evidence="5">
    <location>
        <begin position="81"/>
        <end position="92"/>
    </location>
</feature>
<dbReference type="OMA" id="HAVNYHL"/>
<dbReference type="GO" id="GO:0005634">
    <property type="term" value="C:nucleus"/>
    <property type="evidence" value="ECO:0007669"/>
    <property type="project" value="TreeGrafter"/>
</dbReference>
<evidence type="ECO:0000256" key="3">
    <source>
        <dbReference type="ARBA" id="ARBA00023163"/>
    </source>
</evidence>
<evidence type="ECO:0000259" key="6">
    <source>
        <dbReference type="SMART" id="SM00906"/>
    </source>
</evidence>
<feature type="domain" description="Xylanolytic transcriptional activator regulatory" evidence="6">
    <location>
        <begin position="356"/>
        <end position="430"/>
    </location>
</feature>
<dbReference type="Proteomes" id="UP000258309">
    <property type="component" value="Unassembled WGS sequence"/>
</dbReference>
<dbReference type="SMART" id="SM00906">
    <property type="entry name" value="Fungal_trans"/>
    <property type="match status" value="1"/>
</dbReference>
<dbReference type="OrthoDB" id="3364175at2759"/>
<feature type="non-terminal residue" evidence="7">
    <location>
        <position position="749"/>
    </location>
</feature>
<sequence length="749" mass="84230">MSPASARASVADASEQEQQQQQRPKRRRIGYVDGLKARNIILERQLAAQNQALQENFPSPLPDDVRTSLGVHTSFGGPVANKSTPTLSSSRAYPQFASPLPNDGSVYSPDVPQARRLSAIGPERQNPASRSPLTRHPDDTIECEGRTPANPSTMSEELTSSRVAQNPTEYFGESSTFDFMTKVCSPADTSKGQSDALPKQGPASVDTSMALSTPSATMYSGLVLNQGNEDEFGLPHRFVADKLVDAYFTYRHPLNPHLHEPSFRQRYKRLWLSEDYGGEAATEGNLGWFGLINMVFCFGCDHAKSIGRVSIDRTRFFKRAKALVFSGLLQPSSIELVQALLLMGQYLHGSLDLNTCWTVVGLAIRMAQGLGLHLDPTNFTSEVIDQEIRKRVWWGCFVIDRVLSMKVGRPPTIRDDLNVKVGMPLIIDDEYLTNDKNNPPIQPPEVPSKLDFLLQVIPLCRLIDRIRDTLYSGGQVDLSKQKLSGIPKILSLSIELDGDLVAWQKKLPPHLRLNSQLPDWPFERQRSTLFMRFLNARLLLHRQILLIYVTCIVKDDFQREVMHCSVRRCITAAHETVCQVRLLHEKRFFHYWWHHSHFIFAALGVMLAFKALDTQRKEDVGLPESVNVDQAISDGKGLLEEVESHLHPLASRYLQSYQRLEARLQEMAAEREGETNLSRRLQGDTQETDVTGRGEASGDQYFSPDGDGNGIFYRPTDELTMLLDNDFSEFENIFNGTGWSGLISDWNEA</sequence>
<feature type="region of interest" description="Disordered" evidence="5">
    <location>
        <begin position="69"/>
        <end position="162"/>
    </location>
</feature>
<dbReference type="GO" id="GO:0000981">
    <property type="term" value="F:DNA-binding transcription factor activity, RNA polymerase II-specific"/>
    <property type="evidence" value="ECO:0007669"/>
    <property type="project" value="TreeGrafter"/>
</dbReference>
<keyword evidence="1" id="KW-0805">Transcription regulation</keyword>
<accession>A0A3E2H9Y1</accession>
<name>A0A3E2H9Y1_SCYLI</name>
<keyword evidence="2" id="KW-0238">DNA-binding</keyword>
<evidence type="ECO:0000313" key="7">
    <source>
        <dbReference type="EMBL" id="RFU30256.1"/>
    </source>
</evidence>
<dbReference type="GO" id="GO:0000978">
    <property type="term" value="F:RNA polymerase II cis-regulatory region sequence-specific DNA binding"/>
    <property type="evidence" value="ECO:0007669"/>
    <property type="project" value="TreeGrafter"/>
</dbReference>
<evidence type="ECO:0000256" key="2">
    <source>
        <dbReference type="ARBA" id="ARBA00023125"/>
    </source>
</evidence>
<keyword evidence="3" id="KW-0804">Transcription</keyword>
<dbReference type="InterPro" id="IPR051127">
    <property type="entry name" value="Fungal_SecMet_Regulators"/>
</dbReference>
<keyword evidence="8" id="KW-1185">Reference proteome</keyword>
<feature type="region of interest" description="Disordered" evidence="5">
    <location>
        <begin position="1"/>
        <end position="31"/>
    </location>
</feature>
<dbReference type="PANTHER" id="PTHR47424">
    <property type="entry name" value="REGULATORY PROTEIN GAL4"/>
    <property type="match status" value="1"/>
</dbReference>
<keyword evidence="4" id="KW-0539">Nucleus</keyword>
<dbReference type="Pfam" id="PF04082">
    <property type="entry name" value="Fungal_trans"/>
    <property type="match status" value="1"/>
</dbReference>
<dbReference type="STRING" id="5539.A0A3E2H9Y1"/>
<dbReference type="InterPro" id="IPR007219">
    <property type="entry name" value="XnlR_reg_dom"/>
</dbReference>
<dbReference type="GO" id="GO:0000435">
    <property type="term" value="P:positive regulation of transcription from RNA polymerase II promoter by galactose"/>
    <property type="evidence" value="ECO:0007669"/>
    <property type="project" value="TreeGrafter"/>
</dbReference>